<organism evidence="3 4">
    <name type="scientific">Exidia glandulosa HHB12029</name>
    <dbReference type="NCBI Taxonomy" id="1314781"/>
    <lineage>
        <taxon>Eukaryota</taxon>
        <taxon>Fungi</taxon>
        <taxon>Dikarya</taxon>
        <taxon>Basidiomycota</taxon>
        <taxon>Agaricomycotina</taxon>
        <taxon>Agaricomycetes</taxon>
        <taxon>Auriculariales</taxon>
        <taxon>Exidiaceae</taxon>
        <taxon>Exidia</taxon>
    </lineage>
</organism>
<feature type="coiled-coil region" evidence="1">
    <location>
        <begin position="205"/>
        <end position="285"/>
    </location>
</feature>
<sequence length="344" mass="38410">MDDDDDDFFDDEVLSRLDEVERKYQEERAQVQERAPNSNRQPDQPPPLKRPRLDAPARPPTRQPSIQANYVPPGDDDDDMVILIDDKGNYSLDTLQTASSSSHPARPQPTARVLPTPGPETRALAPATRPIQQQPRPAQPQPHTRPQLQTRQSHPQPSSFTTARARQVTPALRPSTVQPRPTTPAVPVAQSHASSSTARQPSPGRLKLESEMSELKAQMAKMQESHEAFRRSTEEEKWTSAGEAANLRRALEQRNAQHNAELAKAKAEKQQAEAALIEKDKVLKEEMERMKTRFIIPTRARNIDVETHLVRRSLAGWRQSASRSHTTNARSGACCSKYAGMGSA</sequence>
<gene>
    <name evidence="3" type="ORF">EXIGLDRAFT_168268</name>
</gene>
<dbReference type="InParanoid" id="A0A165N6I4"/>
<dbReference type="AlphaFoldDB" id="A0A165N6I4"/>
<keyword evidence="4" id="KW-1185">Reference proteome</keyword>
<feature type="compositionally biased region" description="Polar residues" evidence="2">
    <location>
        <begin position="91"/>
        <end position="103"/>
    </location>
</feature>
<feature type="compositionally biased region" description="Polar residues" evidence="2">
    <location>
        <begin position="148"/>
        <end position="164"/>
    </location>
</feature>
<feature type="compositionally biased region" description="Polar residues" evidence="2">
    <location>
        <begin position="319"/>
        <end position="330"/>
    </location>
</feature>
<evidence type="ECO:0000313" key="4">
    <source>
        <dbReference type="Proteomes" id="UP000077266"/>
    </source>
</evidence>
<evidence type="ECO:0000256" key="2">
    <source>
        <dbReference type="SAM" id="MobiDB-lite"/>
    </source>
</evidence>
<name>A0A165N6I4_EXIGL</name>
<dbReference type="Proteomes" id="UP000077266">
    <property type="component" value="Unassembled WGS sequence"/>
</dbReference>
<protein>
    <submittedName>
        <fullName evidence="3">Uncharacterized protein</fullName>
    </submittedName>
</protein>
<feature type="region of interest" description="Disordered" evidence="2">
    <location>
        <begin position="25"/>
        <end position="205"/>
    </location>
</feature>
<feature type="compositionally biased region" description="Polar residues" evidence="2">
    <location>
        <begin position="191"/>
        <end position="200"/>
    </location>
</feature>
<accession>A0A165N6I4</accession>
<feature type="region of interest" description="Disordered" evidence="2">
    <location>
        <begin position="318"/>
        <end position="344"/>
    </location>
</feature>
<proteinExistence type="predicted"/>
<keyword evidence="1" id="KW-0175">Coiled coil</keyword>
<dbReference type="EMBL" id="KV425902">
    <property type="protein sequence ID" value="KZW00291.1"/>
    <property type="molecule type" value="Genomic_DNA"/>
</dbReference>
<evidence type="ECO:0000256" key="1">
    <source>
        <dbReference type="SAM" id="Coils"/>
    </source>
</evidence>
<evidence type="ECO:0000313" key="3">
    <source>
        <dbReference type="EMBL" id="KZW00291.1"/>
    </source>
</evidence>
<feature type="compositionally biased region" description="Low complexity" evidence="2">
    <location>
        <begin position="125"/>
        <end position="147"/>
    </location>
</feature>
<reference evidence="3 4" key="1">
    <citation type="journal article" date="2016" name="Mol. Biol. Evol.">
        <title>Comparative Genomics of Early-Diverging Mushroom-Forming Fungi Provides Insights into the Origins of Lignocellulose Decay Capabilities.</title>
        <authorList>
            <person name="Nagy L.G."/>
            <person name="Riley R."/>
            <person name="Tritt A."/>
            <person name="Adam C."/>
            <person name="Daum C."/>
            <person name="Floudas D."/>
            <person name="Sun H."/>
            <person name="Yadav J.S."/>
            <person name="Pangilinan J."/>
            <person name="Larsson K.H."/>
            <person name="Matsuura K."/>
            <person name="Barry K."/>
            <person name="Labutti K."/>
            <person name="Kuo R."/>
            <person name="Ohm R.A."/>
            <person name="Bhattacharya S.S."/>
            <person name="Shirouzu T."/>
            <person name="Yoshinaga Y."/>
            <person name="Martin F.M."/>
            <person name="Grigoriev I.V."/>
            <person name="Hibbett D.S."/>
        </authorList>
    </citation>
    <scope>NUCLEOTIDE SEQUENCE [LARGE SCALE GENOMIC DNA]</scope>
    <source>
        <strain evidence="3 4">HHB12029</strain>
    </source>
</reference>